<sequence>MFQKENSVIFTQNLTREVGGHLLLDGVSFSLCRGDILGVVGHSGSGKSTLVRCLDFLEFPTSGCFRIDEFQYPITPPRFSRSSFAKKIAYISQNYGLFSAKTVFDNIAYPLRIHYPKMASLAVSCRVMEVLESLDMEHKKYAYPGSLSGGQKQKVAIARALVLQPSILLCDEVTSALDPKSTEDIIYRLKSLNQEMQVTQIIISHEMDVIRELCSKVLVLSSGKNIAFGDTSKVLSSFSQHRQRDFTCENLTHQ</sequence>
<keyword evidence="10" id="KW-1185">Reference proteome</keyword>
<dbReference type="InterPro" id="IPR017871">
    <property type="entry name" value="ABC_transporter-like_CS"/>
</dbReference>
<dbReference type="PANTHER" id="PTHR43166:SF9">
    <property type="entry name" value="GLUTAMATE_ASPARTATE IMPORT ATP-BINDING PROTEIN GLTL"/>
    <property type="match status" value="1"/>
</dbReference>
<dbReference type="InterPro" id="IPR003593">
    <property type="entry name" value="AAA+_ATPase"/>
</dbReference>
<evidence type="ECO:0000256" key="3">
    <source>
        <dbReference type="ARBA" id="ARBA00022448"/>
    </source>
</evidence>
<dbReference type="EMBL" id="APJW01000002">
    <property type="protein sequence ID" value="EQM62583.1"/>
    <property type="molecule type" value="Genomic_DNA"/>
</dbReference>
<gene>
    <name evidence="9" type="ORF">H359_0566</name>
</gene>
<dbReference type="PROSITE" id="PS00211">
    <property type="entry name" value="ABC_TRANSPORTER_1"/>
    <property type="match status" value="1"/>
</dbReference>
<evidence type="ECO:0000256" key="2">
    <source>
        <dbReference type="ARBA" id="ARBA00005417"/>
    </source>
</evidence>
<dbReference type="PANTHER" id="PTHR43166">
    <property type="entry name" value="AMINO ACID IMPORT ATP-BINDING PROTEIN"/>
    <property type="match status" value="1"/>
</dbReference>
<evidence type="ECO:0000256" key="5">
    <source>
        <dbReference type="ARBA" id="ARBA00022741"/>
    </source>
</evidence>
<comment type="caution">
    <text evidence="9">The sequence shown here is derived from an EMBL/GenBank/DDBJ whole genome shotgun (WGS) entry which is preliminary data.</text>
</comment>
<dbReference type="SMART" id="SM00382">
    <property type="entry name" value="AAA"/>
    <property type="match status" value="1"/>
</dbReference>
<reference evidence="9 10" key="1">
    <citation type="submission" date="2013-07" db="EMBL/GenBank/DDBJ databases">
        <title>Isolation of a new Chlamydia species from the feral Sacred Ibis (Threskiornis aethiopicus): Chlamydia ibidis.</title>
        <authorList>
            <person name="Vorimore F."/>
            <person name="Hsia R.-C."/>
            <person name="Huot-Creasy H."/>
            <person name="Bastian S."/>
            <person name="Deruyter L."/>
            <person name="Passet A."/>
            <person name="Sachse K."/>
            <person name="Bavoil P."/>
            <person name="Myers G."/>
            <person name="Laroucau K."/>
        </authorList>
    </citation>
    <scope>NUCLEOTIDE SEQUENCE [LARGE SCALE GENOMIC DNA]</scope>
    <source>
        <strain evidence="9 10">10-1398/6</strain>
    </source>
</reference>
<dbReference type="SUPFAM" id="SSF52540">
    <property type="entry name" value="P-loop containing nucleoside triphosphate hydrolases"/>
    <property type="match status" value="1"/>
</dbReference>
<name>A0ABP2XDW7_9CHLA</name>
<evidence type="ECO:0000256" key="6">
    <source>
        <dbReference type="ARBA" id="ARBA00022840"/>
    </source>
</evidence>
<evidence type="ECO:0000313" key="9">
    <source>
        <dbReference type="EMBL" id="EQM62583.1"/>
    </source>
</evidence>
<dbReference type="InterPro" id="IPR050086">
    <property type="entry name" value="MetN_ABC_transporter-like"/>
</dbReference>
<evidence type="ECO:0000256" key="7">
    <source>
        <dbReference type="ARBA" id="ARBA00023136"/>
    </source>
</evidence>
<dbReference type="PROSITE" id="PS50893">
    <property type="entry name" value="ABC_TRANSPORTER_2"/>
    <property type="match status" value="1"/>
</dbReference>
<comment type="similarity">
    <text evidence="2">Belongs to the ABC transporter superfamily.</text>
</comment>
<keyword evidence="3" id="KW-0813">Transport</keyword>
<dbReference type="Pfam" id="PF00005">
    <property type="entry name" value="ABC_tran"/>
    <property type="match status" value="1"/>
</dbReference>
<evidence type="ECO:0000313" key="10">
    <source>
        <dbReference type="Proteomes" id="UP000016064"/>
    </source>
</evidence>
<evidence type="ECO:0000259" key="8">
    <source>
        <dbReference type="PROSITE" id="PS50893"/>
    </source>
</evidence>
<dbReference type="InterPro" id="IPR003439">
    <property type="entry name" value="ABC_transporter-like_ATP-bd"/>
</dbReference>
<keyword evidence="6" id="KW-0067">ATP-binding</keyword>
<dbReference type="InterPro" id="IPR027417">
    <property type="entry name" value="P-loop_NTPase"/>
</dbReference>
<evidence type="ECO:0000256" key="1">
    <source>
        <dbReference type="ARBA" id="ARBA00004202"/>
    </source>
</evidence>
<comment type="subcellular location">
    <subcellularLocation>
        <location evidence="1">Cell membrane</location>
        <topology evidence="1">Peripheral membrane protein</topology>
    </subcellularLocation>
</comment>
<dbReference type="Proteomes" id="UP000016064">
    <property type="component" value="Unassembled WGS sequence"/>
</dbReference>
<evidence type="ECO:0000256" key="4">
    <source>
        <dbReference type="ARBA" id="ARBA00022475"/>
    </source>
</evidence>
<organism evidence="9 10">
    <name type="scientific">Chlamydia ibidis 10-1398/6</name>
    <dbReference type="NCBI Taxonomy" id="1046581"/>
    <lineage>
        <taxon>Bacteria</taxon>
        <taxon>Pseudomonadati</taxon>
        <taxon>Chlamydiota</taxon>
        <taxon>Chlamydiia</taxon>
        <taxon>Chlamydiales</taxon>
        <taxon>Chlamydiaceae</taxon>
        <taxon>Chlamydia/Chlamydophila group</taxon>
        <taxon>Chlamydia</taxon>
    </lineage>
</organism>
<protein>
    <submittedName>
        <fullName evidence="9">ABC transporter family protein</fullName>
    </submittedName>
</protein>
<proteinExistence type="inferred from homology"/>
<dbReference type="Gene3D" id="3.40.50.300">
    <property type="entry name" value="P-loop containing nucleotide triphosphate hydrolases"/>
    <property type="match status" value="1"/>
</dbReference>
<dbReference type="RefSeq" id="WP_020370126.1">
    <property type="nucleotide sequence ID" value="NZ_APJW01000002.1"/>
</dbReference>
<keyword evidence="5" id="KW-0547">Nucleotide-binding</keyword>
<feature type="domain" description="ABC transporter" evidence="8">
    <location>
        <begin position="9"/>
        <end position="247"/>
    </location>
</feature>
<keyword evidence="7" id="KW-0472">Membrane</keyword>
<keyword evidence="4" id="KW-1003">Cell membrane</keyword>
<accession>A0ABP2XDW7</accession>